<dbReference type="Gene3D" id="1.10.10.60">
    <property type="entry name" value="Homeodomain-like"/>
    <property type="match status" value="2"/>
</dbReference>
<evidence type="ECO:0000259" key="4">
    <source>
        <dbReference type="PROSITE" id="PS50090"/>
    </source>
</evidence>
<evidence type="ECO:0000256" key="1">
    <source>
        <dbReference type="ARBA" id="ARBA00004123"/>
    </source>
</evidence>
<gene>
    <name evidence="5" type="ORF">RHO25_003425</name>
</gene>
<keyword evidence="6" id="KW-1185">Reference proteome</keyword>
<comment type="subcellular location">
    <subcellularLocation>
        <location evidence="1">Nucleus</location>
    </subcellularLocation>
</comment>
<dbReference type="PANTHER" id="PTHR46380">
    <property type="entry name" value="CYCLIN-D-BINDING MYB-LIKE TRANSCRIPTION FACTOR 1"/>
    <property type="match status" value="1"/>
</dbReference>
<dbReference type="Proteomes" id="UP001302367">
    <property type="component" value="Chromosome 2"/>
</dbReference>
<dbReference type="InterPro" id="IPR051651">
    <property type="entry name" value="DMTF1_DNA-bind_reg"/>
</dbReference>
<name>A0ABZ0NH14_CERBT</name>
<dbReference type="RefSeq" id="XP_065458467.1">
    <property type="nucleotide sequence ID" value="XM_065602395.1"/>
</dbReference>
<keyword evidence="2" id="KW-0238">DNA-binding</keyword>
<evidence type="ECO:0000256" key="2">
    <source>
        <dbReference type="ARBA" id="ARBA00023125"/>
    </source>
</evidence>
<accession>A0ABZ0NH14</accession>
<dbReference type="CDD" id="cd00167">
    <property type="entry name" value="SANT"/>
    <property type="match status" value="2"/>
</dbReference>
<dbReference type="SUPFAM" id="SSF46689">
    <property type="entry name" value="Homeodomain-like"/>
    <property type="match status" value="2"/>
</dbReference>
<proteinExistence type="predicted"/>
<reference evidence="5 6" key="1">
    <citation type="submission" date="2023-09" db="EMBL/GenBank/DDBJ databases">
        <title>Complete-Gapless Cercospora beticola genome.</title>
        <authorList>
            <person name="Wyatt N.A."/>
            <person name="Spanner R.E."/>
            <person name="Bolton M.D."/>
        </authorList>
    </citation>
    <scope>NUCLEOTIDE SEQUENCE [LARGE SCALE GENOMIC DNA]</scope>
    <source>
        <strain evidence="5">Cb09-40</strain>
    </source>
</reference>
<dbReference type="InterPro" id="IPR001005">
    <property type="entry name" value="SANT/Myb"/>
</dbReference>
<sequence length="250" mass="29190">MDSSGQRQNGDWTQDELNQLRALLADGKRLCDAAAVLKRSRYAVLQVSKFDARKNGWWTPERPDDVGKFRQNKDVRRLESGEFEVEEKPESVPRQRWTEAEYLKALEMRESGMSLREIANRLHRSLEGVRNQFQRRRSNQDIPFAVGPWTPVEDEQLRTLRKDGHSFQEIQKAIPHRTSTSIKRRISELRTHINKRSTPGRWGEEEIALLRQLRSKGLEWKDVSAQLPGRSATACRTLYRKVTSENIARR</sequence>
<dbReference type="InterPro" id="IPR009057">
    <property type="entry name" value="Homeodomain-like_sf"/>
</dbReference>
<dbReference type="PANTHER" id="PTHR46380:SF2">
    <property type="entry name" value="CYCLIN-D-BINDING MYB-LIKE TRANSCRIPTION FACTOR 1"/>
    <property type="match status" value="1"/>
</dbReference>
<dbReference type="SMART" id="SM00717">
    <property type="entry name" value="SANT"/>
    <property type="match status" value="2"/>
</dbReference>
<evidence type="ECO:0000256" key="3">
    <source>
        <dbReference type="ARBA" id="ARBA00023242"/>
    </source>
</evidence>
<protein>
    <recommendedName>
        <fullName evidence="4">Myb-like domain-containing protein</fullName>
    </recommendedName>
</protein>
<dbReference type="Pfam" id="PF00249">
    <property type="entry name" value="Myb_DNA-binding"/>
    <property type="match status" value="1"/>
</dbReference>
<organism evidence="5 6">
    <name type="scientific">Cercospora beticola</name>
    <name type="common">Sugarbeet leaf spot fungus</name>
    <dbReference type="NCBI Taxonomy" id="122368"/>
    <lineage>
        <taxon>Eukaryota</taxon>
        <taxon>Fungi</taxon>
        <taxon>Dikarya</taxon>
        <taxon>Ascomycota</taxon>
        <taxon>Pezizomycotina</taxon>
        <taxon>Dothideomycetes</taxon>
        <taxon>Dothideomycetidae</taxon>
        <taxon>Mycosphaerellales</taxon>
        <taxon>Mycosphaerellaceae</taxon>
        <taxon>Cercospora</taxon>
    </lineage>
</organism>
<evidence type="ECO:0000313" key="5">
    <source>
        <dbReference type="EMBL" id="WPA98812.1"/>
    </source>
</evidence>
<evidence type="ECO:0000313" key="6">
    <source>
        <dbReference type="Proteomes" id="UP001302367"/>
    </source>
</evidence>
<feature type="domain" description="Myb-like" evidence="4">
    <location>
        <begin position="194"/>
        <end position="243"/>
    </location>
</feature>
<dbReference type="EMBL" id="CP134185">
    <property type="protein sequence ID" value="WPA98812.1"/>
    <property type="molecule type" value="Genomic_DNA"/>
</dbReference>
<dbReference type="GeneID" id="35430004"/>
<dbReference type="PROSITE" id="PS50090">
    <property type="entry name" value="MYB_LIKE"/>
    <property type="match status" value="1"/>
</dbReference>
<keyword evidence="3" id="KW-0539">Nucleus</keyword>